<reference evidence="1 2" key="1">
    <citation type="submission" date="2022-03" db="EMBL/GenBank/DDBJ databases">
        <title>A chromosomal length assembly of Cordylochernes scorpioides.</title>
        <authorList>
            <person name="Zeh D."/>
            <person name="Zeh J."/>
        </authorList>
    </citation>
    <scope>NUCLEOTIDE SEQUENCE [LARGE SCALE GENOMIC DNA]</scope>
    <source>
        <strain evidence="1">IN4F17</strain>
        <tissue evidence="1">Whole Body</tissue>
    </source>
</reference>
<proteinExistence type="predicted"/>
<dbReference type="EMBL" id="CP092886">
    <property type="protein sequence ID" value="UYV84035.1"/>
    <property type="molecule type" value="Genomic_DNA"/>
</dbReference>
<evidence type="ECO:0000313" key="1">
    <source>
        <dbReference type="EMBL" id="UYV84035.1"/>
    </source>
</evidence>
<organism evidence="1 2">
    <name type="scientific">Cordylochernes scorpioides</name>
    <dbReference type="NCBI Taxonomy" id="51811"/>
    <lineage>
        <taxon>Eukaryota</taxon>
        <taxon>Metazoa</taxon>
        <taxon>Ecdysozoa</taxon>
        <taxon>Arthropoda</taxon>
        <taxon>Chelicerata</taxon>
        <taxon>Arachnida</taxon>
        <taxon>Pseudoscorpiones</taxon>
        <taxon>Cheliferoidea</taxon>
        <taxon>Chernetidae</taxon>
        <taxon>Cordylochernes</taxon>
    </lineage>
</organism>
<gene>
    <name evidence="1" type="ORF">LAZ67_X000935</name>
</gene>
<keyword evidence="2" id="KW-1185">Reference proteome</keyword>
<sequence>MLPGKSHPTNMNDAEYVPTPISEEKSVKTPRVILRWAMVFPMAAIDPREELRRLLTSSIPSFVPSELAPFVYLPSPLHYHTPIKGVKSLIE</sequence>
<accession>A0ABY6LWA6</accession>
<name>A0ABY6LWA6_9ARAC</name>
<protein>
    <submittedName>
        <fullName evidence="1">Uncharacterized protein</fullName>
    </submittedName>
</protein>
<dbReference type="Proteomes" id="UP001235939">
    <property type="component" value="Chromosome X"/>
</dbReference>
<evidence type="ECO:0000313" key="2">
    <source>
        <dbReference type="Proteomes" id="UP001235939"/>
    </source>
</evidence>